<accession>A0A0G0L588</accession>
<dbReference type="Pfam" id="PF00535">
    <property type="entry name" value="Glycos_transf_2"/>
    <property type="match status" value="1"/>
</dbReference>
<sequence>MKVSVIFPARNEEEFIASSILDVHKYLKSKKYSFEVLVVDNGSNDNTAAIVKKLQKTKAEVKLLSTPPGYGIAIKKGLEKALGDYIIIFNVDFYDLHLIDLIDIDLLGKDLIIGSKMAPWSTDKRPQSRRIITYLFNLYLKIFYGFKGSDTHGIKVFKRSVLNNIYKKCKTTSGIFDSEFVIRAQRMGFKIMDYPVSIQEIRSSRFSKRFFQTPKDILNLFIALRK</sequence>
<dbReference type="CDD" id="cd04179">
    <property type="entry name" value="DPM_DPG-synthase_like"/>
    <property type="match status" value="1"/>
</dbReference>
<dbReference type="PANTHER" id="PTHR10859:SF91">
    <property type="entry name" value="DOLICHYL-PHOSPHATE BETA-GLUCOSYLTRANSFERASE"/>
    <property type="match status" value="1"/>
</dbReference>
<dbReference type="GO" id="GO:0006487">
    <property type="term" value="P:protein N-linked glycosylation"/>
    <property type="evidence" value="ECO:0007669"/>
    <property type="project" value="TreeGrafter"/>
</dbReference>
<organism evidence="2 3">
    <name type="scientific">Candidatus Woesebacteria bacterium GW2011_GWB1_38_8</name>
    <dbReference type="NCBI Taxonomy" id="1618570"/>
    <lineage>
        <taxon>Bacteria</taxon>
        <taxon>Candidatus Woeseibacteriota</taxon>
    </lineage>
</organism>
<dbReference type="Gene3D" id="3.90.550.10">
    <property type="entry name" value="Spore Coat Polysaccharide Biosynthesis Protein SpsA, Chain A"/>
    <property type="match status" value="1"/>
</dbReference>
<comment type="caution">
    <text evidence="2">The sequence shown here is derived from an EMBL/GenBank/DDBJ whole genome shotgun (WGS) entry which is preliminary data.</text>
</comment>
<proteinExistence type="predicted"/>
<dbReference type="AlphaFoldDB" id="A0A0G0L588"/>
<keyword evidence="2" id="KW-0808">Transferase</keyword>
<protein>
    <submittedName>
        <fullName evidence="2">Glycosyl transferase, group 2 family protein</fullName>
    </submittedName>
</protein>
<dbReference type="InterPro" id="IPR001173">
    <property type="entry name" value="Glyco_trans_2-like"/>
</dbReference>
<evidence type="ECO:0000313" key="2">
    <source>
        <dbReference type="EMBL" id="KKQ86177.1"/>
    </source>
</evidence>
<feature type="domain" description="Glycosyltransferase 2-like" evidence="1">
    <location>
        <begin position="4"/>
        <end position="95"/>
    </location>
</feature>
<evidence type="ECO:0000259" key="1">
    <source>
        <dbReference type="Pfam" id="PF00535"/>
    </source>
</evidence>
<dbReference type="Proteomes" id="UP000034081">
    <property type="component" value="Unassembled WGS sequence"/>
</dbReference>
<dbReference type="STRING" id="1618570.UT08_C0001G0043"/>
<gene>
    <name evidence="2" type="ORF">UT08_C0001G0043</name>
</gene>
<name>A0A0G0L588_9BACT</name>
<dbReference type="GO" id="GO:0016740">
    <property type="term" value="F:transferase activity"/>
    <property type="evidence" value="ECO:0007669"/>
    <property type="project" value="UniProtKB-KW"/>
</dbReference>
<reference evidence="2 3" key="1">
    <citation type="journal article" date="2015" name="Nature">
        <title>rRNA introns, odd ribosomes, and small enigmatic genomes across a large radiation of phyla.</title>
        <authorList>
            <person name="Brown C.T."/>
            <person name="Hug L.A."/>
            <person name="Thomas B.C."/>
            <person name="Sharon I."/>
            <person name="Castelle C.J."/>
            <person name="Singh A."/>
            <person name="Wilkins M.J."/>
            <person name="Williams K.H."/>
            <person name="Banfield J.F."/>
        </authorList>
    </citation>
    <scope>NUCLEOTIDE SEQUENCE [LARGE SCALE GENOMIC DNA]</scope>
</reference>
<dbReference type="EMBL" id="LBVL01000001">
    <property type="protein sequence ID" value="KKQ86177.1"/>
    <property type="molecule type" value="Genomic_DNA"/>
</dbReference>
<dbReference type="InterPro" id="IPR029044">
    <property type="entry name" value="Nucleotide-diphossugar_trans"/>
</dbReference>
<evidence type="ECO:0000313" key="3">
    <source>
        <dbReference type="Proteomes" id="UP000034081"/>
    </source>
</evidence>
<dbReference type="PANTHER" id="PTHR10859">
    <property type="entry name" value="GLYCOSYL TRANSFERASE"/>
    <property type="match status" value="1"/>
</dbReference>
<dbReference type="SUPFAM" id="SSF53448">
    <property type="entry name" value="Nucleotide-diphospho-sugar transferases"/>
    <property type="match status" value="1"/>
</dbReference>